<organism evidence="4 5">
    <name type="scientific">Fimbriimonas ginsengisoli</name>
    <dbReference type="NCBI Taxonomy" id="1005039"/>
    <lineage>
        <taxon>Bacteria</taxon>
        <taxon>Bacillati</taxon>
        <taxon>Armatimonadota</taxon>
        <taxon>Fimbriimonadia</taxon>
        <taxon>Fimbriimonadales</taxon>
        <taxon>Fimbriimonadaceae</taxon>
        <taxon>Fimbriimonas</taxon>
    </lineage>
</organism>
<feature type="signal peptide" evidence="2">
    <location>
        <begin position="1"/>
        <end position="19"/>
    </location>
</feature>
<dbReference type="GO" id="GO:0010411">
    <property type="term" value="P:xyloglucan metabolic process"/>
    <property type="evidence" value="ECO:0007669"/>
    <property type="project" value="TreeGrafter"/>
</dbReference>
<keyword evidence="2" id="KW-0732">Signal</keyword>
<dbReference type="InterPro" id="IPR031778">
    <property type="entry name" value="Sortilin_N"/>
</dbReference>
<protein>
    <recommendedName>
        <fullName evidence="3">Sortilin N-terminal domain-containing protein</fullName>
    </recommendedName>
</protein>
<evidence type="ECO:0000313" key="5">
    <source>
        <dbReference type="Proteomes" id="UP000727962"/>
    </source>
</evidence>
<dbReference type="PANTHER" id="PTHR43739:SF5">
    <property type="entry name" value="EXO-ALPHA-SIALIDASE"/>
    <property type="match status" value="1"/>
</dbReference>
<dbReference type="InterPro" id="IPR015943">
    <property type="entry name" value="WD40/YVTN_repeat-like_dom_sf"/>
</dbReference>
<evidence type="ECO:0000259" key="3">
    <source>
        <dbReference type="Pfam" id="PF15902"/>
    </source>
</evidence>
<reference evidence="4" key="1">
    <citation type="submission" date="2020-07" db="EMBL/GenBank/DDBJ databases">
        <title>Huge and variable diversity of episymbiotic CPR bacteria and DPANN archaea in groundwater ecosystems.</title>
        <authorList>
            <person name="He C.Y."/>
            <person name="Keren R."/>
            <person name="Whittaker M."/>
            <person name="Farag I.F."/>
            <person name="Doudna J."/>
            <person name="Cate J.H.D."/>
            <person name="Banfield J.F."/>
        </authorList>
    </citation>
    <scope>NUCLEOTIDE SEQUENCE</scope>
    <source>
        <strain evidence="4">NC_groundwater_17_Pr7_B-0.1um_64_12</strain>
    </source>
</reference>
<accession>A0A931LRA5</accession>
<dbReference type="SUPFAM" id="SSF50939">
    <property type="entry name" value="Sialidases"/>
    <property type="match status" value="2"/>
</dbReference>
<dbReference type="PANTHER" id="PTHR43739">
    <property type="entry name" value="XYLOGLUCANASE (EUROFUNG)"/>
    <property type="match status" value="1"/>
</dbReference>
<gene>
    <name evidence="4" type="ORF">HYR64_02895</name>
</gene>
<name>A0A931LRA5_FIMGI</name>
<dbReference type="EMBL" id="JACOSL010000020">
    <property type="protein sequence ID" value="MBI1756035.1"/>
    <property type="molecule type" value="Genomic_DNA"/>
</dbReference>
<dbReference type="Pfam" id="PF15902">
    <property type="entry name" value="Sortilin-Vps10"/>
    <property type="match status" value="1"/>
</dbReference>
<sequence length="850" mass="93378">MPFPALLLALSLARPQAPANPPADPEVGPWQSLLAPLSPRELGPTIMGGRVADIAVVEKQPRTFFVASASGGLWRTDNGGTTFKPMFDKEGSASMGAVAVQQSNPDVIWIGTGEPSSRNSCAWGDGVYKSVDGGKNWKNVGLKETHQIGRIVIDPKSPNVVYVAALGHLWGANSERGIYKTTDGGKTWAKVLYKDDLTGAVDLVIDPNHPNVLVAAFWQRIRKAYQMTSGGPGSGIYKTFDAGKTWKRITRGLPEGDLGRIGISLFRGDPRRLVATIENKKEGGVYLSTDEGDSWKKVNALNPRPFYFSRPCCDPSDVNRIYLAGISLHYSVDGGKTFRAIRSSVHVDYHALWVDPSDSNHILVGNDGGVGQTRDRGVTWEHLNNLPIGQFYAGTYDMRRPYWVYGGLQDNGSWAYPTQSMRGQTGFWDAMGENDSDGFHVQVDPTDWRTVYWESQGGGIERYDQAKRSGTNLRRNVKGQNLRFNWSTPFIISPHNPRTLYIGSNMLFKTVDRGDHWRMVSPDLTTNNPAQINLGEGPISAVRTGAEQHCTIITISESPMRPGLLWVGTDDGLVQVSQDDGATWTNVTKSIPGLPDGLWCSRVCASRFVEGRAYATFDGHRSDDFHPYVSVTEDFGKTWSSLAAGLPQGDSLYCITEGQQNPDLLYLGSEMSLRFSFDRGKTWSKLRTGFPTVAVHDLVVHPRDLDLIAATHGRSLWTIDVSALEQLTAEARDKDFALLKPQDVLLLGAAENMAWSGDRQHLVPNTQPGTRVFFHSKKDWGEIKLAVTDILGAQVAELKTQCKVGLNVAAWNARNSVGRRVPGGDYKVSVTLSGKEYSTVVHAEAELDPS</sequence>
<dbReference type="Gene3D" id="2.130.10.10">
    <property type="entry name" value="YVTN repeat-like/Quinoprotein amine dehydrogenase"/>
    <property type="match status" value="4"/>
</dbReference>
<dbReference type="InterPro" id="IPR052025">
    <property type="entry name" value="Xyloglucanase_GH74"/>
</dbReference>
<evidence type="ECO:0000313" key="4">
    <source>
        <dbReference type="EMBL" id="MBI1756035.1"/>
    </source>
</evidence>
<dbReference type="InterPro" id="IPR036278">
    <property type="entry name" value="Sialidase_sf"/>
</dbReference>
<feature type="domain" description="Sortilin N-terminal" evidence="3">
    <location>
        <begin position="127"/>
        <end position="252"/>
    </location>
</feature>
<dbReference type="CDD" id="cd15482">
    <property type="entry name" value="Sialidase_non-viral"/>
    <property type="match status" value="2"/>
</dbReference>
<proteinExistence type="predicted"/>
<dbReference type="AlphaFoldDB" id="A0A931LRA5"/>
<keyword evidence="1" id="KW-0677">Repeat</keyword>
<dbReference type="Gene3D" id="2.60.40.4070">
    <property type="match status" value="1"/>
</dbReference>
<evidence type="ECO:0000256" key="1">
    <source>
        <dbReference type="ARBA" id="ARBA00022737"/>
    </source>
</evidence>
<feature type="chain" id="PRO_5038084844" description="Sortilin N-terminal domain-containing protein" evidence="2">
    <location>
        <begin position="20"/>
        <end position="850"/>
    </location>
</feature>
<dbReference type="Proteomes" id="UP000727962">
    <property type="component" value="Unassembled WGS sequence"/>
</dbReference>
<comment type="caution">
    <text evidence="4">The sequence shown here is derived from an EMBL/GenBank/DDBJ whole genome shotgun (WGS) entry which is preliminary data.</text>
</comment>
<evidence type="ECO:0000256" key="2">
    <source>
        <dbReference type="SAM" id="SignalP"/>
    </source>
</evidence>